<reference evidence="3" key="1">
    <citation type="journal article" date="2013" name="Nature">
        <title>Draft genome of the wheat A-genome progenitor Triticum urartu.</title>
        <authorList>
            <person name="Ling H.Q."/>
            <person name="Zhao S."/>
            <person name="Liu D."/>
            <person name="Wang J."/>
            <person name="Sun H."/>
            <person name="Zhang C."/>
            <person name="Fan H."/>
            <person name="Li D."/>
            <person name="Dong L."/>
            <person name="Tao Y."/>
            <person name="Gao C."/>
            <person name="Wu H."/>
            <person name="Li Y."/>
            <person name="Cui Y."/>
            <person name="Guo X."/>
            <person name="Zheng S."/>
            <person name="Wang B."/>
            <person name="Yu K."/>
            <person name="Liang Q."/>
            <person name="Yang W."/>
            <person name="Lou X."/>
            <person name="Chen J."/>
            <person name="Feng M."/>
            <person name="Jian J."/>
            <person name="Zhang X."/>
            <person name="Luo G."/>
            <person name="Jiang Y."/>
            <person name="Liu J."/>
            <person name="Wang Z."/>
            <person name="Sha Y."/>
            <person name="Zhang B."/>
            <person name="Wu H."/>
            <person name="Tang D."/>
            <person name="Shen Q."/>
            <person name="Xue P."/>
            <person name="Zou S."/>
            <person name="Wang X."/>
            <person name="Liu X."/>
            <person name="Wang F."/>
            <person name="Yang Y."/>
            <person name="An X."/>
            <person name="Dong Z."/>
            <person name="Zhang K."/>
            <person name="Zhang X."/>
            <person name="Luo M.C."/>
            <person name="Dvorak J."/>
            <person name="Tong Y."/>
            <person name="Wang J."/>
            <person name="Yang H."/>
            <person name="Li Z."/>
            <person name="Wang D."/>
            <person name="Zhang A."/>
            <person name="Wang J."/>
        </authorList>
    </citation>
    <scope>NUCLEOTIDE SEQUENCE</scope>
    <source>
        <strain evidence="3">cv. G1812</strain>
    </source>
</reference>
<reference evidence="2" key="3">
    <citation type="submission" date="2022-06" db="UniProtKB">
        <authorList>
            <consortium name="EnsemblPlants"/>
        </authorList>
    </citation>
    <scope>IDENTIFICATION</scope>
</reference>
<feature type="compositionally biased region" description="Low complexity" evidence="1">
    <location>
        <begin position="33"/>
        <end position="43"/>
    </location>
</feature>
<accession>A0A8R7PSM4</accession>
<name>A0A8R7PSM4_TRIUA</name>
<dbReference type="EnsemblPlants" id="TuG1812G0300002211.01.T02">
    <property type="protein sequence ID" value="TuG1812G0300002211.01.T02.cds284049"/>
    <property type="gene ID" value="TuG1812G0300002211.01"/>
</dbReference>
<dbReference type="AlphaFoldDB" id="A0A8R7PSM4"/>
<evidence type="ECO:0000256" key="1">
    <source>
        <dbReference type="SAM" id="MobiDB-lite"/>
    </source>
</evidence>
<feature type="compositionally biased region" description="Polar residues" evidence="1">
    <location>
        <begin position="135"/>
        <end position="147"/>
    </location>
</feature>
<feature type="region of interest" description="Disordered" evidence="1">
    <location>
        <begin position="33"/>
        <end position="147"/>
    </location>
</feature>
<dbReference type="Gramene" id="TuG1812G0300002211.01.T01">
    <property type="protein sequence ID" value="TuG1812G0300002211.01.T01.cds284051"/>
    <property type="gene ID" value="TuG1812G0300002211.01"/>
</dbReference>
<organism evidence="2 3">
    <name type="scientific">Triticum urartu</name>
    <name type="common">Red wild einkorn</name>
    <name type="synonym">Crithodium urartu</name>
    <dbReference type="NCBI Taxonomy" id="4572"/>
    <lineage>
        <taxon>Eukaryota</taxon>
        <taxon>Viridiplantae</taxon>
        <taxon>Streptophyta</taxon>
        <taxon>Embryophyta</taxon>
        <taxon>Tracheophyta</taxon>
        <taxon>Spermatophyta</taxon>
        <taxon>Magnoliopsida</taxon>
        <taxon>Liliopsida</taxon>
        <taxon>Poales</taxon>
        <taxon>Poaceae</taxon>
        <taxon>BOP clade</taxon>
        <taxon>Pooideae</taxon>
        <taxon>Triticodae</taxon>
        <taxon>Triticeae</taxon>
        <taxon>Triticinae</taxon>
        <taxon>Triticum</taxon>
    </lineage>
</organism>
<dbReference type="Gramene" id="TuG1812G0300002211.01.T02">
    <property type="protein sequence ID" value="TuG1812G0300002211.01.T02.cds284049"/>
    <property type="gene ID" value="TuG1812G0300002211.01"/>
</dbReference>
<keyword evidence="3" id="KW-1185">Reference proteome</keyword>
<protein>
    <submittedName>
        <fullName evidence="2">Uncharacterized protein</fullName>
    </submittedName>
</protein>
<proteinExistence type="predicted"/>
<sequence length="147" mass="15493">MSAISQAIRACAVESGASTTSLVSMDAMRAGGAWAKGPPAAERGAGRGGKGGRGGRGARAVGVHQLPRGGQGHLCQLPFAAPRHGPHHHWRSHPKGPLQARRHHLPRLPRAAGQPPTVERRHRLPSSHRDPLGSKNPSTQSSPRFPN</sequence>
<evidence type="ECO:0000313" key="3">
    <source>
        <dbReference type="Proteomes" id="UP000015106"/>
    </source>
</evidence>
<feature type="compositionally biased region" description="Basic residues" evidence="1">
    <location>
        <begin position="84"/>
        <end position="107"/>
    </location>
</feature>
<feature type="compositionally biased region" description="Gly residues" evidence="1">
    <location>
        <begin position="46"/>
        <end position="57"/>
    </location>
</feature>
<evidence type="ECO:0000313" key="2">
    <source>
        <dbReference type="EnsemblPlants" id="TuG1812G0300002211.01.T01.cds284051"/>
    </source>
</evidence>
<dbReference type="Proteomes" id="UP000015106">
    <property type="component" value="Chromosome 3"/>
</dbReference>
<reference evidence="2" key="2">
    <citation type="submission" date="2018-03" db="EMBL/GenBank/DDBJ databases">
        <title>The Triticum urartu genome reveals the dynamic nature of wheat genome evolution.</title>
        <authorList>
            <person name="Ling H."/>
            <person name="Ma B."/>
            <person name="Shi X."/>
            <person name="Liu H."/>
            <person name="Dong L."/>
            <person name="Sun H."/>
            <person name="Cao Y."/>
            <person name="Gao Q."/>
            <person name="Zheng S."/>
            <person name="Li Y."/>
            <person name="Yu Y."/>
            <person name="Du H."/>
            <person name="Qi M."/>
            <person name="Li Y."/>
            <person name="Yu H."/>
            <person name="Cui Y."/>
            <person name="Wang N."/>
            <person name="Chen C."/>
            <person name="Wu H."/>
            <person name="Zhao Y."/>
            <person name="Zhang J."/>
            <person name="Li Y."/>
            <person name="Zhou W."/>
            <person name="Zhang B."/>
            <person name="Hu W."/>
            <person name="Eijk M."/>
            <person name="Tang J."/>
            <person name="Witsenboer H."/>
            <person name="Zhao S."/>
            <person name="Li Z."/>
            <person name="Zhang A."/>
            <person name="Wang D."/>
            <person name="Liang C."/>
        </authorList>
    </citation>
    <scope>NUCLEOTIDE SEQUENCE [LARGE SCALE GENOMIC DNA]</scope>
    <source>
        <strain evidence="2">cv. G1812</strain>
    </source>
</reference>
<dbReference type="EnsemblPlants" id="TuG1812G0300002211.01.T01">
    <property type="protein sequence ID" value="TuG1812G0300002211.01.T01.cds284051"/>
    <property type="gene ID" value="TuG1812G0300002211.01"/>
</dbReference>